<proteinExistence type="predicted"/>
<comment type="caution">
    <text evidence="1">The sequence shown here is derived from an EMBL/GenBank/DDBJ whole genome shotgun (WGS) entry which is preliminary data.</text>
</comment>
<dbReference type="OrthoDB" id="160628at2759"/>
<dbReference type="AlphaFoldDB" id="A0A9W6UB25"/>
<reference evidence="1" key="1">
    <citation type="submission" date="2023-04" db="EMBL/GenBank/DDBJ databases">
        <title>Phytophthora fragariaefolia NBRC 109709.</title>
        <authorList>
            <person name="Ichikawa N."/>
            <person name="Sato H."/>
            <person name="Tonouchi N."/>
        </authorList>
    </citation>
    <scope>NUCLEOTIDE SEQUENCE</scope>
    <source>
        <strain evidence="1">NBRC 109709</strain>
    </source>
</reference>
<dbReference type="Proteomes" id="UP001165121">
    <property type="component" value="Unassembled WGS sequence"/>
</dbReference>
<dbReference type="PANTHER" id="PTHR47150:SF5">
    <property type="entry name" value="OS07G0546750 PROTEIN"/>
    <property type="match status" value="1"/>
</dbReference>
<evidence type="ECO:0000313" key="2">
    <source>
        <dbReference type="Proteomes" id="UP001165121"/>
    </source>
</evidence>
<dbReference type="Pfam" id="PF04827">
    <property type="entry name" value="Plant_tran"/>
    <property type="match status" value="1"/>
</dbReference>
<dbReference type="PANTHER" id="PTHR47150">
    <property type="entry name" value="OS12G0169200 PROTEIN"/>
    <property type="match status" value="1"/>
</dbReference>
<keyword evidence="2" id="KW-1185">Reference proteome</keyword>
<name>A0A9W6UB25_9STRA</name>
<gene>
    <name evidence="1" type="ORF">Pfra01_000598800</name>
</gene>
<dbReference type="EMBL" id="BSXT01000494">
    <property type="protein sequence ID" value="GMF28692.1"/>
    <property type="molecule type" value="Genomic_DNA"/>
</dbReference>
<evidence type="ECO:0000313" key="1">
    <source>
        <dbReference type="EMBL" id="GMF28692.1"/>
    </source>
</evidence>
<organism evidence="1 2">
    <name type="scientific">Phytophthora fragariaefolia</name>
    <dbReference type="NCBI Taxonomy" id="1490495"/>
    <lineage>
        <taxon>Eukaryota</taxon>
        <taxon>Sar</taxon>
        <taxon>Stramenopiles</taxon>
        <taxon>Oomycota</taxon>
        <taxon>Peronosporomycetes</taxon>
        <taxon>Peronosporales</taxon>
        <taxon>Peronosporaceae</taxon>
        <taxon>Phytophthora</taxon>
    </lineage>
</organism>
<dbReference type="InterPro" id="IPR006912">
    <property type="entry name" value="Harbinger_derived_prot"/>
</dbReference>
<protein>
    <submittedName>
        <fullName evidence="1">Unnamed protein product</fullName>
    </submittedName>
</protein>
<sequence>MLIVLFSFLPEQKLTYELRIPAYGASADQLDELIRIGEFTTLEALKTFCSSAIHLFGLEYLRKPTQHDLEPLLSENAAKGFPGMIVSLDCMHWAWKIFPTAWAGAYRHKEKVSTVILEAVASRSLWIWHAFFGTTGSNNDLNVFERSPSLDDLVNHVETQVSFSVNGAMYDHAYYLTDESYPAWAIFQQSIRAPEGRKRQRYASVHEAVQKTLERAFGFLQKRFRILALPCKVWSPKAIGDVILACILLHNMVIGDELDDSPCNHDYLFDGGWVSPAPPLPSDTCPVTNITQVLKAAEDDHLHYELKNVEH</sequence>
<accession>A0A9W6UB25</accession>